<protein>
    <submittedName>
        <fullName evidence="2">Nucleoside hydrolase</fullName>
    </submittedName>
</protein>
<accession>A0A6G9AS79</accession>
<dbReference type="PANTHER" id="PTHR43264">
    <property type="match status" value="1"/>
</dbReference>
<keyword evidence="3" id="KW-1185">Reference proteome</keyword>
<dbReference type="SUPFAM" id="SSF53590">
    <property type="entry name" value="Nucleoside hydrolase"/>
    <property type="match status" value="1"/>
</dbReference>
<dbReference type="PANTHER" id="PTHR43264:SF1">
    <property type="entry name" value="INOSINE_URIDINE-PREFERRING NUCLEOSIDE HYDROLASE DOMAIN-CONTAINING PROTEIN"/>
    <property type="match status" value="1"/>
</dbReference>
<dbReference type="InterPro" id="IPR036452">
    <property type="entry name" value="Ribo_hydro-like"/>
</dbReference>
<evidence type="ECO:0000259" key="1">
    <source>
        <dbReference type="Pfam" id="PF01156"/>
    </source>
</evidence>
<sequence length="324" mass="35491">MAIKFLLILTSLLSWLSKQPTQSTHPGPPIAVILDTDMDSDVDDVGALAMLHAFERAGQARILGVIVTSDDRYSAACTDAINTYFGRKDIPIGVSQRDSLKSFSRYTQKIAQAFPHRLASNAIAETSTSVYRRLLASQPDRSVVIITIGHLTSLSRLLHSSPDSISPLSGQELIARKVKAWSCMGGQFPSGKEANFYRPDPASTVDCLANWQLPVTFAGWEVGQQIVTGGEAFKANCKPNSPVYKAYEYYNNFKGRASWDQIAVLQAVEGNTPYFSVETDGYCQVAPDGSNEWRAGSRSPTQGYVKLASSIDVIQKRIETLMNL</sequence>
<feature type="domain" description="Inosine/uridine-preferring nucleoside hydrolase" evidence="1">
    <location>
        <begin position="32"/>
        <end position="270"/>
    </location>
</feature>
<proteinExistence type="predicted"/>
<organism evidence="2 3">
    <name type="scientific">Spirosoma aureum</name>
    <dbReference type="NCBI Taxonomy" id="2692134"/>
    <lineage>
        <taxon>Bacteria</taxon>
        <taxon>Pseudomonadati</taxon>
        <taxon>Bacteroidota</taxon>
        <taxon>Cytophagia</taxon>
        <taxon>Cytophagales</taxon>
        <taxon>Cytophagaceae</taxon>
        <taxon>Spirosoma</taxon>
    </lineage>
</organism>
<dbReference type="AlphaFoldDB" id="A0A6G9AS79"/>
<gene>
    <name evidence="2" type="ORF">G8759_22410</name>
</gene>
<evidence type="ECO:0000313" key="3">
    <source>
        <dbReference type="Proteomes" id="UP000501802"/>
    </source>
</evidence>
<reference evidence="2 3" key="1">
    <citation type="submission" date="2020-03" db="EMBL/GenBank/DDBJ databases">
        <authorList>
            <person name="Kim M.K."/>
        </authorList>
    </citation>
    <scope>NUCLEOTIDE SEQUENCE [LARGE SCALE GENOMIC DNA]</scope>
    <source>
        <strain evidence="2 3">BT328</strain>
    </source>
</reference>
<dbReference type="KEGG" id="spib:G8759_22410"/>
<dbReference type="GO" id="GO:0016799">
    <property type="term" value="F:hydrolase activity, hydrolyzing N-glycosyl compounds"/>
    <property type="evidence" value="ECO:0007669"/>
    <property type="project" value="InterPro"/>
</dbReference>
<dbReference type="RefSeq" id="WP_167212722.1">
    <property type="nucleotide sequence ID" value="NZ_CP050063.1"/>
</dbReference>
<dbReference type="Proteomes" id="UP000501802">
    <property type="component" value="Chromosome"/>
</dbReference>
<dbReference type="InterPro" id="IPR001910">
    <property type="entry name" value="Inosine/uridine_hydrolase_dom"/>
</dbReference>
<name>A0A6G9AS79_9BACT</name>
<dbReference type="EMBL" id="CP050063">
    <property type="protein sequence ID" value="QIP15179.1"/>
    <property type="molecule type" value="Genomic_DNA"/>
</dbReference>
<dbReference type="Pfam" id="PF01156">
    <property type="entry name" value="IU_nuc_hydro"/>
    <property type="match status" value="1"/>
</dbReference>
<evidence type="ECO:0000313" key="2">
    <source>
        <dbReference type="EMBL" id="QIP15179.1"/>
    </source>
</evidence>
<keyword evidence="2" id="KW-0378">Hydrolase</keyword>
<dbReference type="Gene3D" id="3.90.245.10">
    <property type="entry name" value="Ribonucleoside hydrolase-like"/>
    <property type="match status" value="1"/>
</dbReference>